<feature type="region of interest" description="Disordered" evidence="1">
    <location>
        <begin position="250"/>
        <end position="285"/>
    </location>
</feature>
<feature type="region of interest" description="Disordered" evidence="1">
    <location>
        <begin position="1253"/>
        <end position="1285"/>
    </location>
</feature>
<feature type="region of interest" description="Disordered" evidence="1">
    <location>
        <begin position="889"/>
        <end position="937"/>
    </location>
</feature>
<evidence type="ECO:0000256" key="1">
    <source>
        <dbReference type="SAM" id="MobiDB-lite"/>
    </source>
</evidence>
<protein>
    <submittedName>
        <fullName evidence="2">Predicted protein</fullName>
    </submittedName>
</protein>
<feature type="region of interest" description="Disordered" evidence="1">
    <location>
        <begin position="729"/>
        <end position="768"/>
    </location>
</feature>
<accession>B0DA41</accession>
<feature type="region of interest" description="Disordered" evidence="1">
    <location>
        <begin position="1327"/>
        <end position="1389"/>
    </location>
</feature>
<evidence type="ECO:0000313" key="3">
    <source>
        <dbReference type="Proteomes" id="UP000001194"/>
    </source>
</evidence>
<dbReference type="HOGENOM" id="CLU_237861_0_0_1"/>
<name>B0DA41_LACBS</name>
<feature type="compositionally biased region" description="Polar residues" evidence="1">
    <location>
        <begin position="1253"/>
        <end position="1262"/>
    </location>
</feature>
<feature type="region of interest" description="Disordered" evidence="1">
    <location>
        <begin position="1147"/>
        <end position="1190"/>
    </location>
</feature>
<feature type="region of interest" description="Disordered" evidence="1">
    <location>
        <begin position="1582"/>
        <end position="1601"/>
    </location>
</feature>
<dbReference type="OrthoDB" id="2804751at2759"/>
<keyword evidence="3" id="KW-1185">Reference proteome</keyword>
<reference evidence="2 3" key="1">
    <citation type="journal article" date="2008" name="Nature">
        <title>The genome of Laccaria bicolor provides insights into mycorrhizal symbiosis.</title>
        <authorList>
            <person name="Martin F."/>
            <person name="Aerts A."/>
            <person name="Ahren D."/>
            <person name="Brun A."/>
            <person name="Danchin E.G.J."/>
            <person name="Duchaussoy F."/>
            <person name="Gibon J."/>
            <person name="Kohler A."/>
            <person name="Lindquist E."/>
            <person name="Pereda V."/>
            <person name="Salamov A."/>
            <person name="Shapiro H.J."/>
            <person name="Wuyts J."/>
            <person name="Blaudez D."/>
            <person name="Buee M."/>
            <person name="Brokstein P."/>
            <person name="Canbaeck B."/>
            <person name="Cohen D."/>
            <person name="Courty P.E."/>
            <person name="Coutinho P.M."/>
            <person name="Delaruelle C."/>
            <person name="Detter J.C."/>
            <person name="Deveau A."/>
            <person name="DiFazio S."/>
            <person name="Duplessis S."/>
            <person name="Fraissinet-Tachet L."/>
            <person name="Lucic E."/>
            <person name="Frey-Klett P."/>
            <person name="Fourrey C."/>
            <person name="Feussner I."/>
            <person name="Gay G."/>
            <person name="Grimwood J."/>
            <person name="Hoegger P.J."/>
            <person name="Jain P."/>
            <person name="Kilaru S."/>
            <person name="Labbe J."/>
            <person name="Lin Y.C."/>
            <person name="Legue V."/>
            <person name="Le Tacon F."/>
            <person name="Marmeisse R."/>
            <person name="Melayah D."/>
            <person name="Montanini B."/>
            <person name="Muratet M."/>
            <person name="Nehls U."/>
            <person name="Niculita-Hirzel H."/>
            <person name="Oudot-Le Secq M.P."/>
            <person name="Peter M."/>
            <person name="Quesneville H."/>
            <person name="Rajashekar B."/>
            <person name="Reich M."/>
            <person name="Rouhier N."/>
            <person name="Schmutz J."/>
            <person name="Yin T."/>
            <person name="Chalot M."/>
            <person name="Henrissat B."/>
            <person name="Kuees U."/>
            <person name="Lucas S."/>
            <person name="Van de Peer Y."/>
            <person name="Podila G.K."/>
            <person name="Polle A."/>
            <person name="Pukkila P.J."/>
            <person name="Richardson P.M."/>
            <person name="Rouze P."/>
            <person name="Sanders I.R."/>
            <person name="Stajich J.E."/>
            <person name="Tunlid A."/>
            <person name="Tuskan G."/>
            <person name="Grigoriev I.V."/>
        </authorList>
    </citation>
    <scope>NUCLEOTIDE SEQUENCE [LARGE SCALE GENOMIC DNA]</scope>
    <source>
        <strain evidence="3">S238N-H82 / ATCC MYA-4686</strain>
    </source>
</reference>
<feature type="compositionally biased region" description="Basic and acidic residues" evidence="1">
    <location>
        <begin position="1347"/>
        <end position="1357"/>
    </location>
</feature>
<dbReference type="InParanoid" id="B0DA41"/>
<feature type="compositionally biased region" description="Basic and acidic residues" evidence="1">
    <location>
        <begin position="782"/>
        <end position="791"/>
    </location>
</feature>
<feature type="region of interest" description="Disordered" evidence="1">
    <location>
        <begin position="782"/>
        <end position="826"/>
    </location>
</feature>
<feature type="region of interest" description="Disordered" evidence="1">
    <location>
        <begin position="207"/>
        <end position="234"/>
    </location>
</feature>
<feature type="compositionally biased region" description="Polar residues" evidence="1">
    <location>
        <begin position="1776"/>
        <end position="1788"/>
    </location>
</feature>
<feature type="region of interest" description="Disordered" evidence="1">
    <location>
        <begin position="1675"/>
        <end position="1694"/>
    </location>
</feature>
<gene>
    <name evidence="2" type="ORF">LACBIDRAFT_294197</name>
</gene>
<proteinExistence type="predicted"/>
<feature type="region of interest" description="Disordered" evidence="1">
    <location>
        <begin position="1739"/>
        <end position="1810"/>
    </location>
</feature>
<feature type="compositionally biased region" description="Basic and acidic residues" evidence="1">
    <location>
        <begin position="1790"/>
        <end position="1810"/>
    </location>
</feature>
<feature type="compositionally biased region" description="Polar residues" evidence="1">
    <location>
        <begin position="793"/>
        <end position="826"/>
    </location>
</feature>
<feature type="compositionally biased region" description="Basic and acidic residues" evidence="1">
    <location>
        <begin position="1685"/>
        <end position="1694"/>
    </location>
</feature>
<organism evidence="3">
    <name type="scientific">Laccaria bicolor (strain S238N-H82 / ATCC MYA-4686)</name>
    <name type="common">Bicoloured deceiver</name>
    <name type="synonym">Laccaria laccata var. bicolor</name>
    <dbReference type="NCBI Taxonomy" id="486041"/>
    <lineage>
        <taxon>Eukaryota</taxon>
        <taxon>Fungi</taxon>
        <taxon>Dikarya</taxon>
        <taxon>Basidiomycota</taxon>
        <taxon>Agaricomycotina</taxon>
        <taxon>Agaricomycetes</taxon>
        <taxon>Agaricomycetidae</taxon>
        <taxon>Agaricales</taxon>
        <taxon>Agaricineae</taxon>
        <taxon>Hydnangiaceae</taxon>
        <taxon>Laccaria</taxon>
    </lineage>
</organism>
<dbReference type="EMBL" id="DS547101">
    <property type="protein sequence ID" value="EDR08458.1"/>
    <property type="molecule type" value="Genomic_DNA"/>
</dbReference>
<sequence>MSVPGDVTTDPLGKLLQPTTNEELPSMVIDTDGVVQNAPILSTKEICQDTTNTVATTAARASPSKESLGSLATWAILMASDIKVSQPVTLSGSEEVGLNAIEYDSLPEVNIASHLPEAVEEGVQISAPEAQHELDNAADQQSSHPLDPEITGTVVSTETPDGVKFDAIIAENQKGPVEDTSKVSITEALNITEVKDINVIQDSSVFASGENNGDIQLPPAEETDRDTAVDGPSIPAEAGVELHEETLSPGNEAGIVDESDVPSTTAPELILGDGNTTNERSADEQPQDIAEISTAEHVSVAPESINEVVTFASAEIHSDKGEISLEQEVVSVASPPVVEEVLSETPSETVKIAVAYEAEKPPTVADAIQVSKLETPSPEVHVVEIEAVPIDPSLNEELIETVAAHKVDAAILPVTNISETGDIAADGLGISSEIVDASNADVQDIPLESISQVVQEEQFVRESCNGPDETSLPLEGDILDHALEVETLPAETLVDVAEPAPTHAIELPDTANGVAEAAGHALVDLHSAVDVHHTVAVVEEVVVDDLETQATPVVATELSENMEVVLVEEALVNTQPILDDDVVVMDTSSVSEAEAGGPDEFNSNENASLKAELQATQIFSGDADVSKATVPEDLLVEKLEVEGISDTKKVSLDNGDCIQESQVASDSEFSEPPADARAAPVTAVFMDEQTVQIAEHDTDVTEPTLAEQGEVLETVDLTIAQPLSNEFATDATAADRSNVRAKTSATAPSEDGLAGEAKEHAQDLQDDSQVTTVIEEGKVKLEAGVATKEEQSETQSKDSFSPTEIDNSSTHSQPSADQVANLTSTRPTSDQIFFEIQPSEEVATNIVTPGVVPLANARADTEERIQETVTEVSVSQMESVIEGKMPLEEPAADVNVPQEESVPNVNVPQEEPVTKDSLLQEESVVEGSAPQGEPITEANVPQEELAIEVVPQQEAITQVDAPQEELVTSKDDPASANAQVEEVVVAEKSAPILEEVVSAPTLAEELAVSELASEKGDIATSEEVEEQLESSVPLIKEESPAFDIGIVSDEQSNPPFSAEPVNGVAPVPLLEPPVVPTHSADLAKPNHQESEAQVHAANTVSAIEPSETPVVEESILQHQDSVVEVQVLVDLTATEASEAQIAVDSVVEPPATENVESSTLSFEHKGNDTEPSADGITNSEELPSAANDPPLLNTDVISIEYANSPYIPAFMVTTIGSSSTSDEPSGPESPVDVVEQGTITPKELLTAPAIQVESSETVQTDNEAPLDDSQLPARPWTPSYSVHSQGTPLVTAKELNEESDVPLDDVPSAELWTPSYSVHSQGTPLVTAKELDNEDADDLVDYSRSVDAYEPKLEETTFAKTEQPEASPDSQPDEPQIQDGGPPPQYDPKEETRELLGAVNHLETELNLVTKKEISTSEIISDEQNKPETGMGTSRDIPTVVTEMNTQGSPLPELRELQAIVEAGSPMLSMDEPITSQDSFEAAQSTAEHLHTAVIPVSVPPISIELSTDEDHVQNERLGSEQCLDEPTIHGQLSDIPIPLLIPCMDAHDSQKDTWTPSYSVTTQGVAQSHVEIIDVSPGSSSAAIEPLAHDSDKPSPSLASDISNHALAAVNEQTSSDVFQSDIFDQLATGQPTHPSDLVSEPRLASTGDETPTQTAVVLDKDIVVDVETPADGLSHHIFPSADDTPREGALDSKDNCVFRPIVPRLVPLEEWSNDTLHPEPSARKRLESTTSSRFFPGGWFSSSSTKSPDESRPSLELAQGEFIPTKSPADGTEANVSAVSPATTESFGDPREADSASSEEKRKWCIIM</sequence>
<dbReference type="KEGG" id="lbc:LACBIDRAFT_294197"/>
<evidence type="ECO:0000313" key="2">
    <source>
        <dbReference type="EMBL" id="EDR08458.1"/>
    </source>
</evidence>
<feature type="region of interest" description="Disordered" evidence="1">
    <location>
        <begin position="1630"/>
        <end position="1655"/>
    </location>
</feature>
<dbReference type="Proteomes" id="UP000001194">
    <property type="component" value="Unassembled WGS sequence"/>
</dbReference>
<feature type="compositionally biased region" description="Low complexity" evidence="1">
    <location>
        <begin position="899"/>
        <end position="911"/>
    </location>
</feature>
<dbReference type="GeneID" id="6076260"/>
<dbReference type="RefSeq" id="XP_001880683.1">
    <property type="nucleotide sequence ID" value="XM_001880648.1"/>
</dbReference>